<feature type="transmembrane region" description="Helical" evidence="6">
    <location>
        <begin position="155"/>
        <end position="174"/>
    </location>
</feature>
<evidence type="ECO:0000256" key="5">
    <source>
        <dbReference type="ARBA" id="ARBA00023136"/>
    </source>
</evidence>
<feature type="transmembrane region" description="Helical" evidence="6">
    <location>
        <begin position="240"/>
        <end position="264"/>
    </location>
</feature>
<dbReference type="EMBL" id="JASCTH010000012">
    <property type="protein sequence ID" value="MDI6100810.1"/>
    <property type="molecule type" value="Genomic_DNA"/>
</dbReference>
<keyword evidence="4 6" id="KW-1133">Transmembrane helix</keyword>
<gene>
    <name evidence="7" type="ORF">QLQ12_19550</name>
</gene>
<evidence type="ECO:0000256" key="3">
    <source>
        <dbReference type="ARBA" id="ARBA00022692"/>
    </source>
</evidence>
<evidence type="ECO:0000313" key="8">
    <source>
        <dbReference type="Proteomes" id="UP001241758"/>
    </source>
</evidence>
<keyword evidence="3 6" id="KW-0812">Transmembrane</keyword>
<feature type="transmembrane region" description="Helical" evidence="6">
    <location>
        <begin position="106"/>
        <end position="125"/>
    </location>
</feature>
<dbReference type="Pfam" id="PF02653">
    <property type="entry name" value="BPD_transp_2"/>
    <property type="match status" value="1"/>
</dbReference>
<sequence length="303" mass="30217">MPGVAGTALLLAAAVIPAVAGPYPVAVAAHALVLVLLAMSTQLLVAVAGLPAFGQTAYFGVGAYTAALLCRGGHNDAPLLLAAAALTAGVAAAVTAPMLMRTRGTAFLMATFAVQSLTATAAARWTTVTAGDEGLHTPPVLPWPGGAPLTAPAYLYWYALAVVALAGAGLAFFLRSRLALTLRGIAGHEPRMTALGHRVTRDLTAGYTIAGVVAGLAGGLLIVVNQYVSPADIGFEAASLTLLAAAIGAGTLAGAAIGAALVVAVRDGAGVGTDGLSPLLLGLLFLTVAYLRPLTARLNRRRG</sequence>
<organism evidence="7 8">
    <name type="scientific">Actinoplanes sandaracinus</name>
    <dbReference type="NCBI Taxonomy" id="3045177"/>
    <lineage>
        <taxon>Bacteria</taxon>
        <taxon>Bacillati</taxon>
        <taxon>Actinomycetota</taxon>
        <taxon>Actinomycetes</taxon>
        <taxon>Micromonosporales</taxon>
        <taxon>Micromonosporaceae</taxon>
        <taxon>Actinoplanes</taxon>
    </lineage>
</organism>
<protein>
    <submittedName>
        <fullName evidence="7">Branched-chain amino acid ABC transporter permease</fullName>
    </submittedName>
</protein>
<comment type="subcellular location">
    <subcellularLocation>
        <location evidence="1">Cell membrane</location>
        <topology evidence="1">Multi-pass membrane protein</topology>
    </subcellularLocation>
</comment>
<feature type="transmembrane region" description="Helical" evidence="6">
    <location>
        <begin position="276"/>
        <end position="293"/>
    </location>
</feature>
<feature type="transmembrane region" description="Helical" evidence="6">
    <location>
        <begin position="205"/>
        <end position="228"/>
    </location>
</feature>
<name>A0ABT6WM84_9ACTN</name>
<accession>A0ABT6WM84</accession>
<keyword evidence="5 6" id="KW-0472">Membrane</keyword>
<evidence type="ECO:0000256" key="6">
    <source>
        <dbReference type="SAM" id="Phobius"/>
    </source>
</evidence>
<keyword evidence="2" id="KW-1003">Cell membrane</keyword>
<dbReference type="CDD" id="cd06581">
    <property type="entry name" value="TM_PBP1_LivM_like"/>
    <property type="match status" value="1"/>
</dbReference>
<dbReference type="PANTHER" id="PTHR30482:SF17">
    <property type="entry name" value="ABC TRANSPORTER ATP-BINDING PROTEIN"/>
    <property type="match status" value="1"/>
</dbReference>
<dbReference type="InterPro" id="IPR001851">
    <property type="entry name" value="ABC_transp_permease"/>
</dbReference>
<dbReference type="Proteomes" id="UP001241758">
    <property type="component" value="Unassembled WGS sequence"/>
</dbReference>
<reference evidence="7 8" key="1">
    <citation type="submission" date="2023-05" db="EMBL/GenBank/DDBJ databases">
        <title>Actinoplanes sp. NEAU-A12 genome sequencing.</title>
        <authorList>
            <person name="Wang Z.-S."/>
        </authorList>
    </citation>
    <scope>NUCLEOTIDE SEQUENCE [LARGE SCALE GENOMIC DNA]</scope>
    <source>
        <strain evidence="7 8">NEAU-A12</strain>
    </source>
</reference>
<feature type="transmembrane region" description="Helical" evidence="6">
    <location>
        <begin position="80"/>
        <end position="99"/>
    </location>
</feature>
<dbReference type="InterPro" id="IPR043428">
    <property type="entry name" value="LivM-like"/>
</dbReference>
<evidence type="ECO:0000256" key="2">
    <source>
        <dbReference type="ARBA" id="ARBA00022475"/>
    </source>
</evidence>
<proteinExistence type="predicted"/>
<dbReference type="PANTHER" id="PTHR30482">
    <property type="entry name" value="HIGH-AFFINITY BRANCHED-CHAIN AMINO ACID TRANSPORT SYSTEM PERMEASE"/>
    <property type="match status" value="1"/>
</dbReference>
<evidence type="ECO:0000256" key="1">
    <source>
        <dbReference type="ARBA" id="ARBA00004651"/>
    </source>
</evidence>
<evidence type="ECO:0000256" key="4">
    <source>
        <dbReference type="ARBA" id="ARBA00022989"/>
    </source>
</evidence>
<evidence type="ECO:0000313" key="7">
    <source>
        <dbReference type="EMBL" id="MDI6100810.1"/>
    </source>
</evidence>
<comment type="caution">
    <text evidence="7">The sequence shown here is derived from an EMBL/GenBank/DDBJ whole genome shotgun (WGS) entry which is preliminary data.</text>
</comment>
<dbReference type="RefSeq" id="WP_282761642.1">
    <property type="nucleotide sequence ID" value="NZ_JASCTH010000012.1"/>
</dbReference>
<feature type="transmembrane region" description="Helical" evidence="6">
    <location>
        <begin position="30"/>
        <end position="50"/>
    </location>
</feature>
<keyword evidence="8" id="KW-1185">Reference proteome</keyword>